<dbReference type="PANTHER" id="PTHR22706:SF1">
    <property type="entry name" value="ASSEMBLY FACTOR FOR SPINDLE MICROTUBULES"/>
    <property type="match status" value="1"/>
</dbReference>
<protein>
    <recommendedName>
        <fullName evidence="8">Calponin-homology (CH) domain-containing protein</fullName>
    </recommendedName>
</protein>
<dbReference type="InterPro" id="IPR000225">
    <property type="entry name" value="Armadillo"/>
</dbReference>
<dbReference type="SUPFAM" id="SSF52540">
    <property type="entry name" value="P-loop containing nucleoside triphosphate hydrolases"/>
    <property type="match status" value="4"/>
</dbReference>
<dbReference type="CDD" id="cd21223">
    <property type="entry name" value="CH_ASPM_rpt1"/>
    <property type="match status" value="1"/>
</dbReference>
<dbReference type="SMART" id="SM00015">
    <property type="entry name" value="IQ"/>
    <property type="match status" value="11"/>
</dbReference>
<dbReference type="PROSITE" id="PS50021">
    <property type="entry name" value="CH"/>
    <property type="match status" value="1"/>
</dbReference>
<keyword evidence="3" id="KW-0677">Repeat</keyword>
<evidence type="ECO:0000313" key="9">
    <source>
        <dbReference type="EMBL" id="CAK9867226.1"/>
    </source>
</evidence>
<accession>A0ABP1AXL6</accession>
<name>A0ABP1AXL6_9BRYO</name>
<evidence type="ECO:0000256" key="1">
    <source>
        <dbReference type="ARBA" id="ARBA00004496"/>
    </source>
</evidence>
<feature type="repeat" description="ARM" evidence="5">
    <location>
        <begin position="1257"/>
        <end position="1290"/>
    </location>
</feature>
<dbReference type="InterPro" id="IPR011989">
    <property type="entry name" value="ARM-like"/>
</dbReference>
<comment type="subcellular location">
    <subcellularLocation>
        <location evidence="1">Cytoplasm</location>
    </subcellularLocation>
</comment>
<keyword evidence="6" id="KW-0175">Coiled coil</keyword>
<dbReference type="Pfam" id="PF00612">
    <property type="entry name" value="IQ"/>
    <property type="match status" value="5"/>
</dbReference>
<dbReference type="InterPro" id="IPR001715">
    <property type="entry name" value="CH_dom"/>
</dbReference>
<keyword evidence="4" id="KW-0112">Calmodulin-binding</keyword>
<evidence type="ECO:0000256" key="4">
    <source>
        <dbReference type="ARBA" id="ARBA00022860"/>
    </source>
</evidence>
<evidence type="ECO:0000256" key="7">
    <source>
        <dbReference type="SAM" id="MobiDB-lite"/>
    </source>
</evidence>
<dbReference type="SUPFAM" id="SSF47576">
    <property type="entry name" value="Calponin-homology domain, CH-domain"/>
    <property type="match status" value="1"/>
</dbReference>
<dbReference type="Proteomes" id="UP001497522">
    <property type="component" value="Chromosome 17"/>
</dbReference>
<reference evidence="9" key="1">
    <citation type="submission" date="2024-03" db="EMBL/GenBank/DDBJ databases">
        <authorList>
            <consortium name="ELIXIR-Norway"/>
            <consortium name="Elixir Norway"/>
        </authorList>
    </citation>
    <scope>NUCLEOTIDE SEQUENCE</scope>
</reference>
<sequence length="1477" mass="166794">MMDGEMPKCGEKRKSLIVFGSKPIKKFKSPLVLTSLSGVISTKTHSRLDLQPSYCVQENSDKQQEKDREQFLARRISQVNSLLKSKAPPSDLVVSTQGLLVTPWKGERNVHQQHVAETFSSSSSSSSSAQGLFTPRRNAQQTTTSSFSTPRSSERGAGVSGVRMGGGVGEGAKASSRKIGPPMSGRKMKMRASLQLRMMECQELQASRAARSRTELWMERQERAYCAWLNHLLRQPMQDVQQPISSRVSPPRQSCAGAEFGVSSARSYCSSQLRSVSGADPRAGEGYGVARVHEKQPRRILGKPRLGSARASSGINENHFANLHTPEDAHLQQICSGAELQSRLHPYLMGPHCNRIVSVMTQVAKHIDEGRLKMKTDCPILTDVALRQKALEVLLSYNPTWLRLGLVVVLGPLALLGDIEMPKICSKGAEEVTSENALLEVLLEQQFLADAVLAKQHARNRSIEGLYRDGYKDALGKLILKRILLLVLVLDKIKCETALNSGHGIDGLDGGSPLLFRVNTLVKSSRQALEVFLLDSMQGEGDLISHLGKSGYYVSYIQAPFCEYNFEVQNVVADLQDGIHLCRLAQLMSHDLSVLVELRYPCDLRKKRLHNCKVALESLARAGVPLQDELGACITADHIVDGQRDKILPLLWNIIVYLQIPKLVSHPKLWKQIFEAEGPQGSFSMVNNTKLILKIMFFENINHMCKYTRCARGVDMRAVSVDKWSLQSEQNSEITGQHGQYECQGPPTREGMTLQARETTAHNFQLLEHIVKKYGNLPQVLELTDLVEGDPCTSERNIIIFVAYLCCWLVNMNLQRKLASTDIQSCHCSCGEQEVEHLYSTNADGLGSVVAHELQEKGEFLTTEALTTSQTASGMCSLKPASVKWELAATQIQTCYRGYLQRRKYHLLKVRVVRLQALIRGKLARWKFIVVRGVVLRIQGYWWGYSTRQMFLRKRLAATKIQCCYRAYVQRRRFLLDRRAVLKVLMKSVNTIQAYWQGYCLRCSVLEWKDAATQIQSWWRGCGWRKGFHMQRDKVVMVQACVRGNQVRKRLQILRQAVIRIEAAWWAHCLKLNTLKQMHAAMRIQAGYHAHVQRMVYSKSQKAIVQLQAIVRGVLVRRRMKLFKEAVSKIQSTWRGLSFLRLRKLAIVIQSHFRGFQARKYFAHIKKSARLIQAHWKGHEWRKRQSHVMKQMQQLRFRMQITASKVDNSQRLGHRLTNALAQLLSQKTVSGILHTCATIDMATEHSKQCCERLAEGGAILKLLQLIQTTNRSPPHEQVLKHALSILANLARFPDLALRIVNTSDSIMIIAEQLLVNKEEVFSKAMEVVQHVCSTPVCAEIIKRTSLVIRRLQNVAQMLERKYVVEKRNLEKIPQSQPILRKAAERKLREVGSHHFNIISTLQHFSLGAHCMPAVYGADKANFTQKDRRSSMIGAPSQLLVAHSQLRTPFQGHIAGNKSKVSIQAKVPRAALTDRSNY</sequence>
<dbReference type="InterPro" id="IPR036872">
    <property type="entry name" value="CH_dom_sf"/>
</dbReference>
<dbReference type="SUPFAM" id="SSF48371">
    <property type="entry name" value="ARM repeat"/>
    <property type="match status" value="1"/>
</dbReference>
<dbReference type="Gene3D" id="1.10.418.10">
    <property type="entry name" value="Calponin-like domain"/>
    <property type="match status" value="1"/>
</dbReference>
<dbReference type="InterPro" id="IPR016024">
    <property type="entry name" value="ARM-type_fold"/>
</dbReference>
<keyword evidence="2" id="KW-0963">Cytoplasm</keyword>
<evidence type="ECO:0000256" key="5">
    <source>
        <dbReference type="PROSITE-ProRule" id="PRU00259"/>
    </source>
</evidence>
<evidence type="ECO:0000256" key="3">
    <source>
        <dbReference type="ARBA" id="ARBA00022737"/>
    </source>
</evidence>
<feature type="region of interest" description="Disordered" evidence="7">
    <location>
        <begin position="114"/>
        <end position="188"/>
    </location>
</feature>
<dbReference type="InterPro" id="IPR051185">
    <property type="entry name" value="ASPM"/>
</dbReference>
<keyword evidence="10" id="KW-1185">Reference proteome</keyword>
<dbReference type="PROSITE" id="PS50176">
    <property type="entry name" value="ARM_REPEAT"/>
    <property type="match status" value="1"/>
</dbReference>
<dbReference type="EMBL" id="OZ023718">
    <property type="protein sequence ID" value="CAK9867226.1"/>
    <property type="molecule type" value="Genomic_DNA"/>
</dbReference>
<proteinExistence type="predicted"/>
<evidence type="ECO:0000313" key="10">
    <source>
        <dbReference type="Proteomes" id="UP001497522"/>
    </source>
</evidence>
<dbReference type="InterPro" id="IPR000048">
    <property type="entry name" value="IQ_motif_EF-hand-BS"/>
</dbReference>
<evidence type="ECO:0000256" key="2">
    <source>
        <dbReference type="ARBA" id="ARBA00022490"/>
    </source>
</evidence>
<dbReference type="PROSITE" id="PS50096">
    <property type="entry name" value="IQ"/>
    <property type="match status" value="9"/>
</dbReference>
<evidence type="ECO:0000259" key="8">
    <source>
        <dbReference type="PROSITE" id="PS50021"/>
    </source>
</evidence>
<dbReference type="Pfam" id="PF00307">
    <property type="entry name" value="CH"/>
    <property type="match status" value="1"/>
</dbReference>
<feature type="domain" description="Calponin-homology (CH)" evidence="8">
    <location>
        <begin position="537"/>
        <end position="659"/>
    </location>
</feature>
<feature type="coiled-coil region" evidence="6">
    <location>
        <begin position="1341"/>
        <end position="1368"/>
    </location>
</feature>
<dbReference type="PANTHER" id="PTHR22706">
    <property type="entry name" value="ASSEMBLY FACTOR FOR SPINDLE MICROTUBULES"/>
    <property type="match status" value="1"/>
</dbReference>
<gene>
    <name evidence="9" type="ORF">CSSPJE1EN2_LOCUS10221</name>
</gene>
<organism evidence="9 10">
    <name type="scientific">Sphagnum jensenii</name>
    <dbReference type="NCBI Taxonomy" id="128206"/>
    <lineage>
        <taxon>Eukaryota</taxon>
        <taxon>Viridiplantae</taxon>
        <taxon>Streptophyta</taxon>
        <taxon>Embryophyta</taxon>
        <taxon>Bryophyta</taxon>
        <taxon>Sphagnophytina</taxon>
        <taxon>Sphagnopsida</taxon>
        <taxon>Sphagnales</taxon>
        <taxon>Sphagnaceae</taxon>
        <taxon>Sphagnum</taxon>
    </lineage>
</organism>
<dbReference type="Gene3D" id="1.25.10.10">
    <property type="entry name" value="Leucine-rich Repeat Variant"/>
    <property type="match status" value="1"/>
</dbReference>
<dbReference type="Gene3D" id="1.20.5.190">
    <property type="match status" value="5"/>
</dbReference>
<evidence type="ECO:0000256" key="6">
    <source>
        <dbReference type="SAM" id="Coils"/>
    </source>
</evidence>
<dbReference type="InterPro" id="IPR027417">
    <property type="entry name" value="P-loop_NTPase"/>
</dbReference>
<feature type="compositionally biased region" description="Low complexity" evidence="7">
    <location>
        <begin position="142"/>
        <end position="162"/>
    </location>
</feature>